<reference evidence="1" key="1">
    <citation type="submission" date="2013-08" db="EMBL/GenBank/DDBJ databases">
        <authorList>
            <person name="Mendez C."/>
            <person name="Richter M."/>
            <person name="Ferrer M."/>
            <person name="Sanchez J."/>
        </authorList>
    </citation>
    <scope>NUCLEOTIDE SEQUENCE</scope>
</reference>
<gene>
    <name evidence="1" type="ORF">B1A_22049</name>
</gene>
<organism evidence="1">
    <name type="scientific">mine drainage metagenome</name>
    <dbReference type="NCBI Taxonomy" id="410659"/>
    <lineage>
        <taxon>unclassified sequences</taxon>
        <taxon>metagenomes</taxon>
        <taxon>ecological metagenomes</taxon>
    </lineage>
</organism>
<sequence length="150" mass="16160">ATANSMEGVPAALADRCLTLSLQGLSPAERVEAARTRIWPRLLEYYGLPTGLCPLDGDALRYLVLECARPGETGLRGVQSRLEACLLRAAAIGFDHVWPVPVTRALIAEALAPLSTTVKTRRLGFAIPESLDPAAGQRPQVHKHELQGRS</sequence>
<dbReference type="InterPro" id="IPR027417">
    <property type="entry name" value="P-loop_NTPase"/>
</dbReference>
<evidence type="ECO:0000313" key="1">
    <source>
        <dbReference type="EMBL" id="EQD26007.1"/>
    </source>
</evidence>
<dbReference type="EMBL" id="AUZX01016299">
    <property type="protein sequence ID" value="EQD26007.1"/>
    <property type="molecule type" value="Genomic_DNA"/>
</dbReference>
<dbReference type="SUPFAM" id="SSF52540">
    <property type="entry name" value="P-loop containing nucleoside triphosphate hydrolases"/>
    <property type="match status" value="1"/>
</dbReference>
<name>T0Y1V4_9ZZZZ</name>
<comment type="caution">
    <text evidence="1">The sequence shown here is derived from an EMBL/GenBank/DDBJ whole genome shotgun (WGS) entry which is preliminary data.</text>
</comment>
<accession>T0Y1V4</accession>
<protein>
    <submittedName>
        <fullName evidence="1">Uncharacterized protein</fullName>
    </submittedName>
</protein>
<dbReference type="AlphaFoldDB" id="T0Y1V4"/>
<reference evidence="1" key="2">
    <citation type="journal article" date="2014" name="ISME J.">
        <title>Microbial stratification in low pH oxic and suboxic macroscopic growths along an acid mine drainage.</title>
        <authorList>
            <person name="Mendez-Garcia C."/>
            <person name="Mesa V."/>
            <person name="Sprenger R.R."/>
            <person name="Richter M."/>
            <person name="Diez M.S."/>
            <person name="Solano J."/>
            <person name="Bargiela R."/>
            <person name="Golyshina O.V."/>
            <person name="Manteca A."/>
            <person name="Ramos J.L."/>
            <person name="Gallego J.R."/>
            <person name="Llorente I."/>
            <person name="Martins Dos Santos V.A."/>
            <person name="Jensen O.N."/>
            <person name="Pelaez A.I."/>
            <person name="Sanchez J."/>
            <person name="Ferrer M."/>
        </authorList>
    </citation>
    <scope>NUCLEOTIDE SEQUENCE</scope>
</reference>
<proteinExistence type="predicted"/>
<feature type="non-terminal residue" evidence="1">
    <location>
        <position position="1"/>
    </location>
</feature>